<evidence type="ECO:0000259" key="2">
    <source>
        <dbReference type="Pfam" id="PF17761"/>
    </source>
</evidence>
<feature type="domain" description="YhcG N-terminal" evidence="2">
    <location>
        <begin position="15"/>
        <end position="91"/>
    </location>
</feature>
<dbReference type="Proteomes" id="UP000607559">
    <property type="component" value="Unassembled WGS sequence"/>
</dbReference>
<dbReference type="PANTHER" id="PTHR30547">
    <property type="entry name" value="UNCHARACTERIZED PROTEIN YHCG-RELATED"/>
    <property type="match status" value="1"/>
</dbReference>
<evidence type="ECO:0000259" key="1">
    <source>
        <dbReference type="Pfam" id="PF06250"/>
    </source>
</evidence>
<dbReference type="PANTHER" id="PTHR30547:SF5">
    <property type="entry name" value="NUCLEASE YHCG-RELATED"/>
    <property type="match status" value="1"/>
</dbReference>
<dbReference type="GO" id="GO:0003676">
    <property type="term" value="F:nucleic acid binding"/>
    <property type="evidence" value="ECO:0007669"/>
    <property type="project" value="InterPro"/>
</dbReference>
<protein>
    <recommendedName>
        <fullName evidence="5">Cytoplasmic protein</fullName>
    </recommendedName>
</protein>
<accession>A0A8J2XSW5</accession>
<dbReference type="InterPro" id="IPR053148">
    <property type="entry name" value="PD-DEXK-like_domain"/>
</dbReference>
<gene>
    <name evidence="3" type="ORF">GCM10011511_22080</name>
</gene>
<dbReference type="Pfam" id="PF17761">
    <property type="entry name" value="DUF1016_N"/>
    <property type="match status" value="2"/>
</dbReference>
<reference evidence="3" key="1">
    <citation type="journal article" date="2014" name="Int. J. Syst. Evol. Microbiol.">
        <title>Complete genome sequence of Corynebacterium casei LMG S-19264T (=DSM 44701T), isolated from a smear-ripened cheese.</title>
        <authorList>
            <consortium name="US DOE Joint Genome Institute (JGI-PGF)"/>
            <person name="Walter F."/>
            <person name="Albersmeier A."/>
            <person name="Kalinowski J."/>
            <person name="Ruckert C."/>
        </authorList>
    </citation>
    <scope>NUCLEOTIDE SEQUENCE</scope>
    <source>
        <strain evidence="3">CGMCC 1.15448</strain>
    </source>
</reference>
<dbReference type="InterPro" id="IPR009362">
    <property type="entry name" value="YhcG_C"/>
</dbReference>
<dbReference type="InterPro" id="IPR041527">
    <property type="entry name" value="YhcG_N"/>
</dbReference>
<proteinExistence type="predicted"/>
<dbReference type="EMBL" id="BMJC01000002">
    <property type="protein sequence ID" value="GGA98348.1"/>
    <property type="molecule type" value="Genomic_DNA"/>
</dbReference>
<organism evidence="3 4">
    <name type="scientific">Puia dinghuensis</name>
    <dbReference type="NCBI Taxonomy" id="1792502"/>
    <lineage>
        <taxon>Bacteria</taxon>
        <taxon>Pseudomonadati</taxon>
        <taxon>Bacteroidota</taxon>
        <taxon>Chitinophagia</taxon>
        <taxon>Chitinophagales</taxon>
        <taxon>Chitinophagaceae</taxon>
        <taxon>Puia</taxon>
    </lineage>
</organism>
<feature type="domain" description="YhcG PDDEXK nuclease" evidence="1">
    <location>
        <begin position="218"/>
        <end position="368"/>
    </location>
</feature>
<dbReference type="AlphaFoldDB" id="A0A8J2XSW5"/>
<evidence type="ECO:0008006" key="5">
    <source>
        <dbReference type="Google" id="ProtNLM"/>
    </source>
</evidence>
<dbReference type="RefSeq" id="WP_188931455.1">
    <property type="nucleotide sequence ID" value="NZ_BMJC01000002.1"/>
</dbReference>
<dbReference type="Pfam" id="PF06250">
    <property type="entry name" value="YhcG_C"/>
    <property type="match status" value="1"/>
</dbReference>
<evidence type="ECO:0000313" key="4">
    <source>
        <dbReference type="Proteomes" id="UP000607559"/>
    </source>
</evidence>
<comment type="caution">
    <text evidence="3">The sequence shown here is derived from an EMBL/GenBank/DDBJ whole genome shotgun (WGS) entry which is preliminary data.</text>
</comment>
<keyword evidence="4" id="KW-1185">Reference proteome</keyword>
<evidence type="ECO:0000313" key="3">
    <source>
        <dbReference type="EMBL" id="GGA98348.1"/>
    </source>
</evidence>
<reference evidence="3" key="2">
    <citation type="submission" date="2020-09" db="EMBL/GenBank/DDBJ databases">
        <authorList>
            <person name="Sun Q."/>
            <person name="Zhou Y."/>
        </authorList>
    </citation>
    <scope>NUCLEOTIDE SEQUENCE</scope>
    <source>
        <strain evidence="3">CGMCC 1.15448</strain>
    </source>
</reference>
<dbReference type="Gene3D" id="3.40.1350.10">
    <property type="match status" value="1"/>
</dbReference>
<feature type="domain" description="YhcG N-terminal" evidence="2">
    <location>
        <begin position="143"/>
        <end position="193"/>
    </location>
</feature>
<sequence>MNFDFLVNVVQEAHRTLQQTAVRTINKHLTIRNWLIGFYIIEYEQNGEDRAKYGEKLLHALAKVIAIKGLAETNLKTSRQFYMLYPQIGQVITDQLASLGFKPSAIRQSLTDKFHSVDNQIIKEADLQSKPVQNDLVAVQPDRLISRLSYTHLVQLFPIDDPLKRVFYEIECIKGNWSVNELKRQINTLYYERSGMSRKPEQLSRFVQEKAEETNIADIIKSPFTFEFLGLKEKDVAFENDLEQALVAHLEEFLLELGHGFCFEGKQKRILIGDEYYFIDLVFYHRVLKCHVLVELKIDEVKHEHIGQLKTYINYYKKEVMLANDNPPIGILLVTKNKKALVEYAVADSDLQLFVSKYMIELPSKEQLEDFIRRELNNY</sequence>
<dbReference type="InterPro" id="IPR011856">
    <property type="entry name" value="tRNA_endonuc-like_dom_sf"/>
</dbReference>
<name>A0A8J2XSW5_9BACT</name>